<reference evidence="1" key="1">
    <citation type="submission" date="2022-10" db="EMBL/GenBank/DDBJ databases">
        <title>Complete Genome of Trichothecium roseum strain YXFP-22015, a Plant Pathogen Isolated from Citrus.</title>
        <authorList>
            <person name="Wang Y."/>
            <person name="Zhu L."/>
        </authorList>
    </citation>
    <scope>NUCLEOTIDE SEQUENCE</scope>
    <source>
        <strain evidence="1">YXFP-22015</strain>
    </source>
</reference>
<comment type="caution">
    <text evidence="1">The sequence shown here is derived from an EMBL/GenBank/DDBJ whole genome shotgun (WGS) entry which is preliminary data.</text>
</comment>
<organism evidence="1 2">
    <name type="scientific">Trichothecium roseum</name>
    <dbReference type="NCBI Taxonomy" id="47278"/>
    <lineage>
        <taxon>Eukaryota</taxon>
        <taxon>Fungi</taxon>
        <taxon>Dikarya</taxon>
        <taxon>Ascomycota</taxon>
        <taxon>Pezizomycotina</taxon>
        <taxon>Sordariomycetes</taxon>
        <taxon>Hypocreomycetidae</taxon>
        <taxon>Hypocreales</taxon>
        <taxon>Hypocreales incertae sedis</taxon>
        <taxon>Trichothecium</taxon>
    </lineage>
</organism>
<evidence type="ECO:0000313" key="1">
    <source>
        <dbReference type="EMBL" id="KAI9896473.1"/>
    </source>
</evidence>
<sequence length="293" mass="31877">MSKSVLITGCTPGGIGHALALEFKSRGCLVIATARSDKVLEELAAQGLDTAQLDVTDKDSIASCKQAVEKMTGGKLDILVNNAGRTHTIPALDIDIDDVRATYETNVFGVMAVVSSFISLLVPARGLVLNISSISTQVPYLFGGIYSSTKGAIDVYSRALRLELQPLGVRVMVAMTGTVRSNIASRQHRVLPPGSYYAPVRDVFEKRLTFSQNNATYPTAKYAKMVVDQALRGEGWLGGWLWRTPDQYWAGGLSRLVWISTLLPKWLMESIMGVYWGISGMTRSITAARAKKD</sequence>
<gene>
    <name evidence="1" type="ORF">N3K66_008645</name>
</gene>
<keyword evidence="2" id="KW-1185">Reference proteome</keyword>
<dbReference type="Proteomes" id="UP001163324">
    <property type="component" value="Chromosome 9"/>
</dbReference>
<proteinExistence type="predicted"/>
<name>A0ACC0UQU0_9HYPO</name>
<evidence type="ECO:0000313" key="2">
    <source>
        <dbReference type="Proteomes" id="UP001163324"/>
    </source>
</evidence>
<dbReference type="EMBL" id="CM047948">
    <property type="protein sequence ID" value="KAI9896473.1"/>
    <property type="molecule type" value="Genomic_DNA"/>
</dbReference>
<protein>
    <submittedName>
        <fullName evidence="1">Uncharacterized protein</fullName>
    </submittedName>
</protein>
<accession>A0ACC0UQU0</accession>